<evidence type="ECO:0000313" key="2">
    <source>
        <dbReference type="EMBL" id="MDQ0161499.1"/>
    </source>
</evidence>
<organism evidence="2 3">
    <name type="scientific">Aeribacillus alveayuensis</name>
    <dbReference type="NCBI Taxonomy" id="279215"/>
    <lineage>
        <taxon>Bacteria</taxon>
        <taxon>Bacillati</taxon>
        <taxon>Bacillota</taxon>
        <taxon>Bacilli</taxon>
        <taxon>Bacillales</taxon>
        <taxon>Bacillaceae</taxon>
        <taxon>Aeribacillus</taxon>
    </lineage>
</organism>
<dbReference type="InterPro" id="IPR029491">
    <property type="entry name" value="Helicase_HTH"/>
</dbReference>
<protein>
    <submittedName>
        <fullName evidence="2">Uncharacterized protein YpbB</fullName>
    </submittedName>
</protein>
<dbReference type="EMBL" id="JAUSTR010000001">
    <property type="protein sequence ID" value="MDQ0161499.1"/>
    <property type="molecule type" value="Genomic_DNA"/>
</dbReference>
<evidence type="ECO:0000313" key="3">
    <source>
        <dbReference type="Proteomes" id="UP001225646"/>
    </source>
</evidence>
<proteinExistence type="predicted"/>
<dbReference type="Pfam" id="PF14493">
    <property type="entry name" value="HTH_40"/>
    <property type="match status" value="1"/>
</dbReference>
<reference evidence="2 3" key="1">
    <citation type="submission" date="2023-07" db="EMBL/GenBank/DDBJ databases">
        <title>Genomic Encyclopedia of Type Strains, Phase IV (KMG-IV): sequencing the most valuable type-strain genomes for metagenomic binning, comparative biology and taxonomic classification.</title>
        <authorList>
            <person name="Goeker M."/>
        </authorList>
    </citation>
    <scope>NUCLEOTIDE SEQUENCE [LARGE SCALE GENOMIC DNA]</scope>
    <source>
        <strain evidence="2 3">DSM 19092</strain>
    </source>
</reference>
<sequence>MNLNYLEVLVLYAIKKFRKERTVSAVYHLLKGKKSSQTIQDAAIFRLTSMFGLYPSLSREKFNESITFLHKQSLIQLHEQDRYSVTELGEHFLTSLLREKPIPSELDGWRYVDVGKIFWNRLSQFVQTVSHLSYKSSSYIPLSEEMPILLFVKQYIFSLSLSKEELARKTYDELKRLCLRLDERRAQMIVYKLTGYNRIGLTNSQLSEHMQEDPFYIDILFLSSIHSFLSTIRERHDDFPIFFGLIKDMIKQHPLTSSTLVTYNYLKRGYSVEKISAIRKLKKSTIEDHIVEIALNIPSFNLSNYVKDQDINLILGKIEELNTTKLKTIKESLHHQYSYFQIRLAIAMAWRNKR</sequence>
<keyword evidence="3" id="KW-1185">Reference proteome</keyword>
<dbReference type="RefSeq" id="WP_044749039.1">
    <property type="nucleotide sequence ID" value="NZ_JAUSTR010000001.1"/>
</dbReference>
<evidence type="ECO:0000259" key="1">
    <source>
        <dbReference type="Pfam" id="PF14493"/>
    </source>
</evidence>
<dbReference type="Proteomes" id="UP001225646">
    <property type="component" value="Unassembled WGS sequence"/>
</dbReference>
<dbReference type="PIRSF" id="PIRSF021350">
    <property type="entry name" value="UCP021350"/>
    <property type="match status" value="1"/>
</dbReference>
<comment type="caution">
    <text evidence="2">The sequence shown here is derived from an EMBL/GenBank/DDBJ whole genome shotgun (WGS) entry which is preliminary data.</text>
</comment>
<accession>A0ABT9VKK1</accession>
<name>A0ABT9VKK1_9BACI</name>
<gene>
    <name evidence="2" type="ORF">J2S06_000569</name>
</gene>
<feature type="domain" description="Helicase Helix-turn-helix" evidence="1">
    <location>
        <begin position="258"/>
        <end position="346"/>
    </location>
</feature>
<dbReference type="InterPro" id="IPR008308">
    <property type="entry name" value="YpbB-like"/>
</dbReference>